<organism evidence="1">
    <name type="scientific">marine sediment metagenome</name>
    <dbReference type="NCBI Taxonomy" id="412755"/>
    <lineage>
        <taxon>unclassified sequences</taxon>
        <taxon>metagenomes</taxon>
        <taxon>ecological metagenomes</taxon>
    </lineage>
</organism>
<dbReference type="EMBL" id="LAZR01003298">
    <property type="protein sequence ID" value="KKN19832.1"/>
    <property type="molecule type" value="Genomic_DNA"/>
</dbReference>
<protein>
    <submittedName>
        <fullName evidence="1">Uncharacterized protein</fullName>
    </submittedName>
</protein>
<comment type="caution">
    <text evidence="1">The sequence shown here is derived from an EMBL/GenBank/DDBJ whole genome shotgun (WGS) entry which is preliminary data.</text>
</comment>
<sequence>MSYKKITNQDKENSHCFIYGDLLGPATAALRRAPLSGNGSIRGGRRPLSDLSWWILLGLDGCLESASELAGKKATRKTWDELKDKDWQCQWLVREMIMRDSSTSGISKKDRERLYILLRKACVRHWRKKLKGLSLVKEARIAALIDRVDRVGFVSMTIGLGTKIQHLQDDIDKEENRHEEALAFGPSRLLLNNLYC</sequence>
<proteinExistence type="predicted"/>
<reference evidence="1" key="1">
    <citation type="journal article" date="2015" name="Nature">
        <title>Complex archaea that bridge the gap between prokaryotes and eukaryotes.</title>
        <authorList>
            <person name="Spang A."/>
            <person name="Saw J.H."/>
            <person name="Jorgensen S.L."/>
            <person name="Zaremba-Niedzwiedzka K."/>
            <person name="Martijn J."/>
            <person name="Lind A.E."/>
            <person name="van Eijk R."/>
            <person name="Schleper C."/>
            <person name="Guy L."/>
            <person name="Ettema T.J."/>
        </authorList>
    </citation>
    <scope>NUCLEOTIDE SEQUENCE</scope>
</reference>
<feature type="non-terminal residue" evidence="1">
    <location>
        <position position="196"/>
    </location>
</feature>
<gene>
    <name evidence="1" type="ORF">LCGC14_0941580</name>
</gene>
<dbReference type="AlphaFoldDB" id="A0A0F9P601"/>
<accession>A0A0F9P601</accession>
<evidence type="ECO:0000313" key="1">
    <source>
        <dbReference type="EMBL" id="KKN19832.1"/>
    </source>
</evidence>
<name>A0A0F9P601_9ZZZZ</name>